<evidence type="ECO:0000256" key="1">
    <source>
        <dbReference type="SAM" id="Phobius"/>
    </source>
</evidence>
<dbReference type="PANTHER" id="PTHR10974:SF9">
    <property type="entry name" value="DUF229 DOMAIN CONTAINING PROTEIN-RELATED"/>
    <property type="match status" value="1"/>
</dbReference>
<dbReference type="GO" id="GO:0005615">
    <property type="term" value="C:extracellular space"/>
    <property type="evidence" value="ECO:0007669"/>
    <property type="project" value="TreeGrafter"/>
</dbReference>
<dbReference type="AlphaFoldDB" id="A0AA39G198"/>
<dbReference type="CDD" id="cd16021">
    <property type="entry name" value="ALP_like"/>
    <property type="match status" value="1"/>
</dbReference>
<dbReference type="Gene3D" id="3.40.720.10">
    <property type="entry name" value="Alkaline Phosphatase, subunit A"/>
    <property type="match status" value="1"/>
</dbReference>
<dbReference type="Proteomes" id="UP001168972">
    <property type="component" value="Unassembled WGS sequence"/>
</dbReference>
<keyword evidence="1" id="KW-0812">Transmembrane</keyword>
<protein>
    <submittedName>
        <fullName evidence="2">Uncharacterized protein</fullName>
    </submittedName>
</protein>
<dbReference type="Pfam" id="PF02995">
    <property type="entry name" value="DUF229"/>
    <property type="match status" value="1"/>
</dbReference>
<feature type="transmembrane region" description="Helical" evidence="1">
    <location>
        <begin position="21"/>
        <end position="39"/>
    </location>
</feature>
<evidence type="ECO:0000313" key="3">
    <source>
        <dbReference type="Proteomes" id="UP001168972"/>
    </source>
</evidence>
<name>A0AA39G198_MICHY</name>
<keyword evidence="1" id="KW-0472">Membrane</keyword>
<keyword evidence="3" id="KW-1185">Reference proteome</keyword>
<dbReference type="PANTHER" id="PTHR10974">
    <property type="entry name" value="FI08016P-RELATED"/>
    <property type="match status" value="1"/>
</dbReference>
<evidence type="ECO:0000313" key="2">
    <source>
        <dbReference type="EMBL" id="KAK0178969.1"/>
    </source>
</evidence>
<proteinExistence type="predicted"/>
<dbReference type="EMBL" id="JAQQBR010000004">
    <property type="protein sequence ID" value="KAK0178969.1"/>
    <property type="molecule type" value="Genomic_DNA"/>
</dbReference>
<gene>
    <name evidence="2" type="ORF">PV327_007803</name>
</gene>
<dbReference type="InterPro" id="IPR004245">
    <property type="entry name" value="DUF229"/>
</dbReference>
<comment type="caution">
    <text evidence="2">The sequence shown here is derived from an EMBL/GenBank/DDBJ whole genome shotgun (WGS) entry which is preliminary data.</text>
</comment>
<reference evidence="2" key="1">
    <citation type="journal article" date="2023" name="bioRxiv">
        <title>Scaffold-level genome assemblies of two parasitoid biocontrol wasps reveal the parthenogenesis mechanism and an associated novel virus.</title>
        <authorList>
            <person name="Inwood S."/>
            <person name="Skelly J."/>
            <person name="Guhlin J."/>
            <person name="Harrop T."/>
            <person name="Goldson S."/>
            <person name="Dearden P."/>
        </authorList>
    </citation>
    <scope>NUCLEOTIDE SEQUENCE</scope>
    <source>
        <strain evidence="2">Lincoln</strain>
        <tissue evidence="2">Whole body</tissue>
    </source>
</reference>
<organism evidence="2 3">
    <name type="scientific">Microctonus hyperodae</name>
    <name type="common">Parasitoid wasp</name>
    <dbReference type="NCBI Taxonomy" id="165561"/>
    <lineage>
        <taxon>Eukaryota</taxon>
        <taxon>Metazoa</taxon>
        <taxon>Ecdysozoa</taxon>
        <taxon>Arthropoda</taxon>
        <taxon>Hexapoda</taxon>
        <taxon>Insecta</taxon>
        <taxon>Pterygota</taxon>
        <taxon>Neoptera</taxon>
        <taxon>Endopterygota</taxon>
        <taxon>Hymenoptera</taxon>
        <taxon>Apocrita</taxon>
        <taxon>Ichneumonoidea</taxon>
        <taxon>Braconidae</taxon>
        <taxon>Euphorinae</taxon>
        <taxon>Microctonus</taxon>
    </lineage>
</organism>
<sequence>MKTTIMWSAKFNRIIEFFRKKPGLFILFSLTIVIFIFYFKSESYLEYEYFFPYKTYFPEDEIVDGYLVWSPKCHMASENPIDKSIEKYVTKMEFQSCSSTPLLSSIVNETNGTFYLVINSTIAKTYKKFICCWSSIVRPEPQKPPVGNWDSKISSSHCEDFENRVQLPLNAEIIMVLCRASGKSKKRKAEVLYENIHSIINPNKVNARQNNTESINNIDNHKKMSILLLGVDSVSRLNFIRSLPKTEKYMRETGWFSLNGYNKMGDNTFPNLMAILTGRNSTTAYSTCKPKQAYGLDKCPFLWHNYKKAGYVTAYGEDFGPWSTFNYLKVGFVQPPTDYYLRPYVLATEKFLESKSKFDIKYCTGPEPAVNRIFDYAGNFAKTFVDTPYFGFFWTNSVSHNDVNGISSMDKYFLNYFEELERQGVFNNTMVIFLSDHGMRWGSIRNTFVGWYEERLPFIHIRLPREYHEDSEIFQALKINEHRLTSPYDLYETLRDILIKSGGEANSSSGCPTCQTLFQPVPMRRSCNDAGVSSHWCTCTAFDPENPNSKISLQGAKTFLQYVESVVKNYKNKNGKRLCAKLKLKKIHRVNRIINLNNNASINEVSQEYFYLIETLPGGALFETTVRVEANGSTSMTEEEVSRINSYAKDSKCLNYGNKKYCHCLN</sequence>
<keyword evidence="1" id="KW-1133">Transmembrane helix</keyword>
<dbReference type="FunFam" id="3.40.720.10:FF:000017">
    <property type="entry name" value="Predicted protein"/>
    <property type="match status" value="1"/>
</dbReference>
<reference evidence="2" key="2">
    <citation type="submission" date="2023-03" db="EMBL/GenBank/DDBJ databases">
        <authorList>
            <person name="Inwood S.N."/>
            <person name="Skelly J.G."/>
            <person name="Guhlin J."/>
            <person name="Harrop T.W.R."/>
            <person name="Goldson S.G."/>
            <person name="Dearden P.K."/>
        </authorList>
    </citation>
    <scope>NUCLEOTIDE SEQUENCE</scope>
    <source>
        <strain evidence="2">Lincoln</strain>
        <tissue evidence="2">Whole body</tissue>
    </source>
</reference>
<dbReference type="InterPro" id="IPR017850">
    <property type="entry name" value="Alkaline_phosphatase_core_sf"/>
</dbReference>
<accession>A0AA39G198</accession>
<dbReference type="SUPFAM" id="SSF53649">
    <property type="entry name" value="Alkaline phosphatase-like"/>
    <property type="match status" value="1"/>
</dbReference>